<feature type="compositionally biased region" description="Gly residues" evidence="1">
    <location>
        <begin position="246"/>
        <end position="267"/>
    </location>
</feature>
<feature type="compositionally biased region" description="Basic and acidic residues" evidence="1">
    <location>
        <begin position="526"/>
        <end position="535"/>
    </location>
</feature>
<dbReference type="PROSITE" id="PS00330">
    <property type="entry name" value="HEMOLYSIN_CALCIUM"/>
    <property type="match status" value="9"/>
</dbReference>
<feature type="region of interest" description="Disordered" evidence="1">
    <location>
        <begin position="419"/>
        <end position="440"/>
    </location>
</feature>
<name>A0ABS6HCB7_9PROT</name>
<gene>
    <name evidence="2" type="ORF">JJQ90_16465</name>
</gene>
<feature type="region of interest" description="Disordered" evidence="1">
    <location>
        <begin position="509"/>
        <end position="549"/>
    </location>
</feature>
<dbReference type="EMBL" id="JAERQM010000004">
    <property type="protein sequence ID" value="MBU8545318.1"/>
    <property type="molecule type" value="Genomic_DNA"/>
</dbReference>
<dbReference type="Pfam" id="PF00353">
    <property type="entry name" value="HemolysinCabind"/>
    <property type="match status" value="9"/>
</dbReference>
<proteinExistence type="predicted"/>
<organism evidence="2 3">
    <name type="scientific">Falsiroseomonas oleicola</name>
    <dbReference type="NCBI Taxonomy" id="2801474"/>
    <lineage>
        <taxon>Bacteria</taxon>
        <taxon>Pseudomonadati</taxon>
        <taxon>Pseudomonadota</taxon>
        <taxon>Alphaproteobacteria</taxon>
        <taxon>Acetobacterales</taxon>
        <taxon>Roseomonadaceae</taxon>
        <taxon>Falsiroseomonas</taxon>
    </lineage>
</organism>
<evidence type="ECO:0008006" key="4">
    <source>
        <dbReference type="Google" id="ProtNLM"/>
    </source>
</evidence>
<evidence type="ECO:0000313" key="2">
    <source>
        <dbReference type="EMBL" id="MBU8545318.1"/>
    </source>
</evidence>
<reference evidence="2 3" key="1">
    <citation type="submission" date="2021-01" db="EMBL/GenBank/DDBJ databases">
        <title>Roseomonas sp. nov, a bacterium isolated from an oil production mixture in Yumen Oilfield.</title>
        <authorList>
            <person name="Wu D."/>
        </authorList>
    </citation>
    <scope>NUCLEOTIDE SEQUENCE [LARGE SCALE GENOMIC DNA]</scope>
    <source>
        <strain evidence="2 3">ROY-5-3</strain>
    </source>
</reference>
<evidence type="ECO:0000256" key="1">
    <source>
        <dbReference type="SAM" id="MobiDB-lite"/>
    </source>
</evidence>
<dbReference type="RefSeq" id="WP_216877225.1">
    <property type="nucleotide sequence ID" value="NZ_JAERQM010000004.1"/>
</dbReference>
<protein>
    <recommendedName>
        <fullName evidence="4">Calcium-binding protein</fullName>
    </recommendedName>
</protein>
<feature type="region of interest" description="Disordered" evidence="1">
    <location>
        <begin position="245"/>
        <end position="267"/>
    </location>
</feature>
<dbReference type="InterPro" id="IPR050557">
    <property type="entry name" value="RTX_toxin/Mannuronan_C5-epim"/>
</dbReference>
<sequence length="765" mass="76924">MSVSFSGTVPDTIYENARRGDWVAYLTFPEGVFSVGLYGTDANLFTATFHADRRLMTITPLQALDAEAYPANASFSFSVSIRTSAGWIASGGHFTVRLLDLDDTPPQDVRFLSGGTVLANDVGAPIGTLTATDPDSSGPITYRVAWPDSARFEMIGNELWLRPGVDLIREGGTVREVMIEADDGLNISSHLVPVTILQPGPMSPFIIQDGTIFGDTLTGGAAPTAMFGHAGNDLMRAGAGADSLTGGDGNDTLEGGGGADTMRGGNGNDILRGGDGADSLFGDAGDDWLQGGAGVDRLVGGDGADTLDGGGTGANRLIGGAGNDVYMLRNQNETWLELPGGGIDELVLGWSMTMPAEIERLRLRAGSGDHALTGLAGNDSLYGNEGRNVLIGGAGNDFLDGGAGADSLHGDAGADTILGGDGADTARGGDQDDWIDGGAGDDVLYGDGGADTLIGGEGTDWLFGHSGADVLLGGNGNDRLAGGDGNDLLQGDAGADLLSGGAGADTLEGGAGNDTLMGGDGADLLRGGDGDDRLDGGSGDDTLEGGFGADDLQGGAGNDLLRAGPGSGSVLRGGEGADTLDAAAGDRLNSWLFGGTGHDLYIIDSRGDVILEEINGGTDTVWAQLAGGGYLLPPNVENLVLLGTALMGQGNELANQVTGNALPNLLLGGAGADTLRGGLGDDTLGGGSGADRFMMDVNAGADVILDFTPGEDRLLLPAASYASSAAALAAMRGVDGGVMLSIGLGSVLMLGLTPSQIHASDINLF</sequence>
<dbReference type="InterPro" id="IPR001343">
    <property type="entry name" value="Hemolysn_Ca-bd"/>
</dbReference>
<dbReference type="Proteomes" id="UP000689967">
    <property type="component" value="Unassembled WGS sequence"/>
</dbReference>
<accession>A0ABS6HCB7</accession>
<dbReference type="CDD" id="cd11304">
    <property type="entry name" value="Cadherin_repeat"/>
    <property type="match status" value="1"/>
</dbReference>
<keyword evidence="3" id="KW-1185">Reference proteome</keyword>
<evidence type="ECO:0000313" key="3">
    <source>
        <dbReference type="Proteomes" id="UP000689967"/>
    </source>
</evidence>
<dbReference type="PANTHER" id="PTHR38340">
    <property type="entry name" value="S-LAYER PROTEIN"/>
    <property type="match status" value="1"/>
</dbReference>
<comment type="caution">
    <text evidence="2">The sequence shown here is derived from an EMBL/GenBank/DDBJ whole genome shotgun (WGS) entry which is preliminary data.</text>
</comment>
<dbReference type="PANTHER" id="PTHR38340:SF1">
    <property type="entry name" value="S-LAYER PROTEIN"/>
    <property type="match status" value="1"/>
</dbReference>
<dbReference type="InterPro" id="IPR018511">
    <property type="entry name" value="Hemolysin-typ_Ca-bd_CS"/>
</dbReference>